<dbReference type="InterPro" id="IPR036188">
    <property type="entry name" value="FAD/NAD-bd_sf"/>
</dbReference>
<keyword evidence="2" id="KW-1185">Reference proteome</keyword>
<dbReference type="Gene3D" id="3.30.9.80">
    <property type="match status" value="1"/>
</dbReference>
<dbReference type="EMBL" id="CAWUHD010000084">
    <property type="protein sequence ID" value="CAK7229238.1"/>
    <property type="molecule type" value="Genomic_DNA"/>
</dbReference>
<gene>
    <name evidence="1" type="ORF">SEUCBS140593_007179</name>
</gene>
<evidence type="ECO:0000313" key="1">
    <source>
        <dbReference type="EMBL" id="CAK7229238.1"/>
    </source>
</evidence>
<evidence type="ECO:0000313" key="2">
    <source>
        <dbReference type="Proteomes" id="UP001642482"/>
    </source>
</evidence>
<sequence>MRRPPQDTHAYLVGGGIASLTAAVHLVYDAGVPANQIHIIEASPRPGGSMGRVGGDEASHEVPIWKKGYSLLAARKLNFSYRCLYDTLAKVPSARHPGRTVLDDVKGSPEPQFEADNETSVTATAMEDLDIGAEPVLKAVGEASSEFEFVDVPTVPATPRPASPQAMSTNEIPKEIALSPSFPARLVARGDDGRPQIVNVQSMGLLPAQRMSLLGLILTDESTIAGAVDSKAEIQAYFQPDFFESKFWDVWASLYAFQPWHSAVEFRRYLLRFLHEFAHISTLAGIDHAPLNDYECIILPMEQHLQQLGVDFRYATRVEEVIFNEDPSDVRVTALKTSSRKSEQTETTTLGQHDIVFLTLGSMTAGVRFGGNGHAPPPLPPQDAVMRDPGPVWRFWERLANPTTNPVHHEAFGRPSAFYSHIAKSSWLSFTVTLSGAACALFTHLANWAGFGEESHSTNSNGPLITFRDSPWMMSITMPHQPYFTGQPDDVRVLWGYGLYPDQEGLHVHKPMMACTGTEIFAELLSCLDLPPELSSLQKDGAGIVTIPCLMPFIGSPFLTRTAGDRPDVLPESTPASNLGLLGQFVEIDRDVTFTMEYSARSAQLAVYGLMGLDGGREPPPVHRSDQDVQVLGEMLMTIMS</sequence>
<dbReference type="Pfam" id="PF06100">
    <property type="entry name" value="MCRA"/>
    <property type="match status" value="2"/>
</dbReference>
<proteinExistence type="predicted"/>
<name>A0ABP0CBE7_9PEZI</name>
<accession>A0ABP0CBE7</accession>
<dbReference type="PANTHER" id="PTHR37417:SF2">
    <property type="entry name" value="67 KDA MYOSIN-CROSS-REACTIVE ANTIGEN FAMILY PROTEIN (AFU_ORTHOLOGUE AFUA_5G09970)"/>
    <property type="match status" value="1"/>
</dbReference>
<dbReference type="Proteomes" id="UP001642482">
    <property type="component" value="Unassembled WGS sequence"/>
</dbReference>
<dbReference type="InterPro" id="IPR010354">
    <property type="entry name" value="Oleate_hydratase"/>
</dbReference>
<reference evidence="1 2" key="1">
    <citation type="submission" date="2024-01" db="EMBL/GenBank/DDBJ databases">
        <authorList>
            <person name="Allen C."/>
            <person name="Tagirdzhanova G."/>
        </authorList>
    </citation>
    <scope>NUCLEOTIDE SEQUENCE [LARGE SCALE GENOMIC DNA]</scope>
</reference>
<evidence type="ECO:0008006" key="3">
    <source>
        <dbReference type="Google" id="ProtNLM"/>
    </source>
</evidence>
<dbReference type="SUPFAM" id="SSF51905">
    <property type="entry name" value="FAD/NAD(P)-binding domain"/>
    <property type="match status" value="1"/>
</dbReference>
<comment type="caution">
    <text evidence="1">The sequence shown here is derived from an EMBL/GenBank/DDBJ whole genome shotgun (WGS) entry which is preliminary data.</text>
</comment>
<dbReference type="Gene3D" id="3.50.50.60">
    <property type="entry name" value="FAD/NAD(P)-binding domain"/>
    <property type="match status" value="2"/>
</dbReference>
<organism evidence="1 2">
    <name type="scientific">Sporothrix eucalyptigena</name>
    <dbReference type="NCBI Taxonomy" id="1812306"/>
    <lineage>
        <taxon>Eukaryota</taxon>
        <taxon>Fungi</taxon>
        <taxon>Dikarya</taxon>
        <taxon>Ascomycota</taxon>
        <taxon>Pezizomycotina</taxon>
        <taxon>Sordariomycetes</taxon>
        <taxon>Sordariomycetidae</taxon>
        <taxon>Ophiostomatales</taxon>
        <taxon>Ophiostomataceae</taxon>
        <taxon>Sporothrix</taxon>
    </lineage>
</organism>
<protein>
    <recommendedName>
        <fullName evidence="3">Oleate hydratase</fullName>
    </recommendedName>
</protein>
<dbReference type="PANTHER" id="PTHR37417">
    <property type="entry name" value="67 KDA MYOSIN-CROSS-REACTIVE ANTIGEN FAMILY PROTEIN (AFU_ORTHOLOGUE AFUA_5G09970)"/>
    <property type="match status" value="1"/>
</dbReference>